<dbReference type="Proteomes" id="UP000694904">
    <property type="component" value="Chromosome 5"/>
</dbReference>
<reference evidence="3" key="1">
    <citation type="journal article" date="1997" name="Nucleic Acids Res.">
        <title>tRNAscan-SE: a program for improved detection of transfer RNA genes in genomic sequence.</title>
        <authorList>
            <person name="Lowe T.M."/>
            <person name="Eddy S.R."/>
        </authorList>
    </citation>
    <scope>NUCLEOTIDE SEQUENCE [LARGE SCALE GENOMIC DNA]</scope>
</reference>
<keyword evidence="3" id="KW-1185">Reference proteome</keyword>
<protein>
    <recommendedName>
        <fullName evidence="1">Defective in cullin neddylation protein</fullName>
    </recommendedName>
</protein>
<gene>
    <name evidence="4" type="primary">LOC108615570</name>
</gene>
<evidence type="ECO:0000256" key="1">
    <source>
        <dbReference type="RuleBase" id="RU410713"/>
    </source>
</evidence>
<dbReference type="RefSeq" id="XP_017865623.1">
    <property type="nucleotide sequence ID" value="XM_018010134.1"/>
</dbReference>
<evidence type="ECO:0000313" key="3">
    <source>
        <dbReference type="Proteomes" id="UP000694904"/>
    </source>
</evidence>
<dbReference type="InterPro" id="IPR014764">
    <property type="entry name" value="DCN-prot"/>
</dbReference>
<evidence type="ECO:0000313" key="4">
    <source>
        <dbReference type="RefSeq" id="XP_017865623.1"/>
    </source>
</evidence>
<name>A0ABM1PEI7_DROAR</name>
<dbReference type="InterPro" id="IPR005176">
    <property type="entry name" value="PONY_dom"/>
</dbReference>
<organism evidence="3 4">
    <name type="scientific">Drosophila arizonae</name>
    <name type="common">Fruit fly</name>
    <dbReference type="NCBI Taxonomy" id="7263"/>
    <lineage>
        <taxon>Eukaryota</taxon>
        <taxon>Metazoa</taxon>
        <taxon>Ecdysozoa</taxon>
        <taxon>Arthropoda</taxon>
        <taxon>Hexapoda</taxon>
        <taxon>Insecta</taxon>
        <taxon>Pterygota</taxon>
        <taxon>Neoptera</taxon>
        <taxon>Endopterygota</taxon>
        <taxon>Diptera</taxon>
        <taxon>Brachycera</taxon>
        <taxon>Muscomorpha</taxon>
        <taxon>Ephydroidea</taxon>
        <taxon>Drosophilidae</taxon>
        <taxon>Drosophila</taxon>
    </lineage>
</organism>
<comment type="function">
    <text evidence="1">Neddylation of cullins play an essential role in the regulation of SCF-type complexes activity.</text>
</comment>
<dbReference type="PANTHER" id="PTHR12281">
    <property type="entry name" value="RP42 RELATED"/>
    <property type="match status" value="1"/>
</dbReference>
<dbReference type="PANTHER" id="PTHR12281:SF31">
    <property type="entry name" value="DCN1-LIKE PROTEIN 3"/>
    <property type="match status" value="1"/>
</dbReference>
<feature type="domain" description="DCUN1" evidence="2">
    <location>
        <begin position="112"/>
        <end position="301"/>
    </location>
</feature>
<dbReference type="InterPro" id="IPR042460">
    <property type="entry name" value="DCN1-like_PONY"/>
</dbReference>
<reference evidence="3" key="2">
    <citation type="journal article" date="2016" name="G3 (Bethesda)">
        <title>Genome Evolution in Three Species of Cactophilic Drosophila.</title>
        <authorList>
            <person name="Sanchez-Flores A."/>
            <person name="Penazola F."/>
            <person name="Carpinteyro-Ponce J."/>
            <person name="Nazario-Yepiz N."/>
            <person name="Abreu-Goodger C."/>
            <person name="Machado C.A."/>
            <person name="Markow T.A."/>
        </authorList>
    </citation>
    <scope>NUCLEOTIDE SEQUENCE [LARGE SCALE GENOMIC DNA]</scope>
</reference>
<dbReference type="Gene3D" id="1.10.238.10">
    <property type="entry name" value="EF-hand"/>
    <property type="match status" value="1"/>
</dbReference>
<dbReference type="PROSITE" id="PS51229">
    <property type="entry name" value="DCUN1"/>
    <property type="match status" value="1"/>
</dbReference>
<reference evidence="4" key="3">
    <citation type="submission" date="2025-08" db="UniProtKB">
        <authorList>
            <consortium name="RefSeq"/>
        </authorList>
    </citation>
    <scope>IDENTIFICATION</scope>
    <source>
        <tissue evidence="4">Whole organism</tissue>
    </source>
</reference>
<accession>A0ABM1PEI7</accession>
<dbReference type="GeneID" id="108615570"/>
<evidence type="ECO:0000259" key="2">
    <source>
        <dbReference type="PROSITE" id="PS51229"/>
    </source>
</evidence>
<proteinExistence type="predicted"/>
<dbReference type="Gene3D" id="1.10.238.200">
    <property type="entry name" value="Cullin, PONY binding domain"/>
    <property type="match status" value="1"/>
</dbReference>
<dbReference type="Pfam" id="PF03556">
    <property type="entry name" value="Cullin_binding"/>
    <property type="match status" value="1"/>
</dbReference>
<sequence length="335" mass="38423">MGNCLKCFQSSSSSSAAPTLPTSQSLPNALQNLNANNSCQAATSIGNCYDIVQSNANDRPRETDELLSNRTPLKPANNCDTKRNSFKSLGLLNGSAPTMSDIITTVKESMEVSHQALNKLFEIYKDPDEEDMILTDGIERLCLDLNYQPDEFAILVLAWCLDASQMCRFTRTEFIDGLHKMRADSIENIRLRLEHTIEMLKVDSEMFKQLYRFTFRFGLEPDQRVLSLEMAIDLWKLVFTVQTPDLFSNWVNFLDKHPNIRRIPKDTWNMYLNFTEQCDIDNYDDTEAWPSLFDDFVEYEKNRALEMATVHDDDNNNDDPLQCHVKAGGDMRHVS</sequence>